<dbReference type="Proteomes" id="UP001500994">
    <property type="component" value="Unassembled WGS sequence"/>
</dbReference>
<sequence>MHPLSTTSAAAADVSVAGTRNGDLRVMGLGLLRGDRGGREAAGVARFGGNHTRWPRAGGGVGVAIVFRRGPGAARVVTWCGVRCGVGGRGPGPGRAQGPPLGAGGPSGGATVRR</sequence>
<protein>
    <submittedName>
        <fullName evidence="2">Uncharacterized protein</fullName>
    </submittedName>
</protein>
<evidence type="ECO:0000256" key="1">
    <source>
        <dbReference type="SAM" id="MobiDB-lite"/>
    </source>
</evidence>
<reference evidence="3" key="1">
    <citation type="journal article" date="2019" name="Int. J. Syst. Evol. Microbiol.">
        <title>The Global Catalogue of Microorganisms (GCM) 10K type strain sequencing project: providing services to taxonomists for standard genome sequencing and annotation.</title>
        <authorList>
            <consortium name="The Broad Institute Genomics Platform"/>
            <consortium name="The Broad Institute Genome Sequencing Center for Infectious Disease"/>
            <person name="Wu L."/>
            <person name="Ma J."/>
        </authorList>
    </citation>
    <scope>NUCLEOTIDE SEQUENCE [LARGE SCALE GENOMIC DNA]</scope>
    <source>
        <strain evidence="3">JCM 16374</strain>
    </source>
</reference>
<keyword evidence="3" id="KW-1185">Reference proteome</keyword>
<organism evidence="2 3">
    <name type="scientific">Streptomyces lunalinharesii</name>
    <dbReference type="NCBI Taxonomy" id="333384"/>
    <lineage>
        <taxon>Bacteria</taxon>
        <taxon>Bacillati</taxon>
        <taxon>Actinomycetota</taxon>
        <taxon>Actinomycetes</taxon>
        <taxon>Kitasatosporales</taxon>
        <taxon>Streptomycetaceae</taxon>
        <taxon>Streptomyces</taxon>
    </lineage>
</organism>
<evidence type="ECO:0000313" key="3">
    <source>
        <dbReference type="Proteomes" id="UP001500994"/>
    </source>
</evidence>
<feature type="region of interest" description="Disordered" evidence="1">
    <location>
        <begin position="89"/>
        <end position="114"/>
    </location>
</feature>
<feature type="compositionally biased region" description="Gly residues" evidence="1">
    <location>
        <begin position="89"/>
        <end position="108"/>
    </location>
</feature>
<comment type="caution">
    <text evidence="2">The sequence shown here is derived from an EMBL/GenBank/DDBJ whole genome shotgun (WGS) entry which is preliminary data.</text>
</comment>
<accession>A0ABP6FNL2</accession>
<name>A0ABP6FNL2_9ACTN</name>
<dbReference type="EMBL" id="BAAARK010000063">
    <property type="protein sequence ID" value="GAA2692854.1"/>
    <property type="molecule type" value="Genomic_DNA"/>
</dbReference>
<gene>
    <name evidence="2" type="ORF">GCM10009864_79420</name>
</gene>
<proteinExistence type="predicted"/>
<evidence type="ECO:0000313" key="2">
    <source>
        <dbReference type="EMBL" id="GAA2692854.1"/>
    </source>
</evidence>